<keyword evidence="5" id="KW-0999">Mitochondrion inner membrane</keyword>
<keyword evidence="7" id="KW-0496">Mitochondrion</keyword>
<evidence type="ECO:0000256" key="9">
    <source>
        <dbReference type="ARBA" id="ARBA00030608"/>
    </source>
</evidence>
<accession>A0A0B7B8N7</accession>
<dbReference type="InterPro" id="IPR039205">
    <property type="entry name" value="NDUFA11"/>
</dbReference>
<evidence type="ECO:0000256" key="1">
    <source>
        <dbReference type="ARBA" id="ARBA00004292"/>
    </source>
</evidence>
<evidence type="ECO:0000256" key="7">
    <source>
        <dbReference type="ARBA" id="ARBA00023128"/>
    </source>
</evidence>
<feature type="transmembrane region" description="Helical" evidence="11">
    <location>
        <begin position="44"/>
        <end position="63"/>
    </location>
</feature>
<evidence type="ECO:0000256" key="3">
    <source>
        <dbReference type="ARBA" id="ARBA00018191"/>
    </source>
</evidence>
<proteinExistence type="inferred from homology"/>
<reference evidence="13" key="1">
    <citation type="submission" date="2014-12" db="EMBL/GenBank/DDBJ databases">
        <title>Insight into the proteome of Arion vulgaris.</title>
        <authorList>
            <person name="Aradska J."/>
            <person name="Bulat T."/>
            <person name="Smidak R."/>
            <person name="Sarate P."/>
            <person name="Gangsoo J."/>
            <person name="Sialana F."/>
            <person name="Bilban M."/>
            <person name="Lubec G."/>
        </authorList>
    </citation>
    <scope>NUCLEOTIDE SEQUENCE</scope>
    <source>
        <tissue evidence="13">Skin</tissue>
    </source>
</reference>
<evidence type="ECO:0000256" key="5">
    <source>
        <dbReference type="ARBA" id="ARBA00022792"/>
    </source>
</evidence>
<comment type="subcellular location">
    <subcellularLocation>
        <location evidence="1">Mitochondrion inner membrane</location>
        <topology evidence="1">Multi-pass membrane protein</topology>
        <orientation evidence="1">Matrix side</orientation>
    </subcellularLocation>
</comment>
<feature type="transmembrane region" description="Helical" evidence="11">
    <location>
        <begin position="131"/>
        <end position="148"/>
    </location>
</feature>
<evidence type="ECO:0000313" key="13">
    <source>
        <dbReference type="EMBL" id="CEK88681.1"/>
    </source>
</evidence>
<keyword evidence="4 11" id="KW-0812">Transmembrane</keyword>
<feature type="transmembrane region" description="Helical" evidence="11">
    <location>
        <begin position="108"/>
        <end position="125"/>
    </location>
</feature>
<evidence type="ECO:0000256" key="6">
    <source>
        <dbReference type="ARBA" id="ARBA00022989"/>
    </source>
</evidence>
<dbReference type="AlphaFoldDB" id="A0A0B7B8N7"/>
<dbReference type="PANTHER" id="PTHR21382">
    <property type="entry name" value="NADH-UBIQUINONE OXIDOREDUCTASE SUBUNIT"/>
    <property type="match status" value="1"/>
</dbReference>
<protein>
    <recommendedName>
        <fullName evidence="3">NADH dehydrogenase [ubiquinone] 1 alpha subcomplex subunit 11</fullName>
    </recommendedName>
    <alternativeName>
        <fullName evidence="9">Complex I-B14.7</fullName>
    </alternativeName>
    <alternativeName>
        <fullName evidence="10">NADH-ubiquinone oxidoreductase subunit B14.7</fullName>
    </alternativeName>
</protein>
<dbReference type="EMBL" id="HACG01041814">
    <property type="protein sequence ID" value="CEK88679.1"/>
    <property type="molecule type" value="Transcribed_RNA"/>
</dbReference>
<dbReference type="GO" id="GO:0045271">
    <property type="term" value="C:respiratory chain complex I"/>
    <property type="evidence" value="ECO:0007669"/>
    <property type="project" value="InterPro"/>
</dbReference>
<evidence type="ECO:0000256" key="8">
    <source>
        <dbReference type="ARBA" id="ARBA00023136"/>
    </source>
</evidence>
<evidence type="ECO:0000256" key="2">
    <source>
        <dbReference type="ARBA" id="ARBA00008699"/>
    </source>
</evidence>
<evidence type="ECO:0000256" key="11">
    <source>
        <dbReference type="SAM" id="Phobius"/>
    </source>
</evidence>
<name>A0A0B7B8N7_9EUPU</name>
<dbReference type="GO" id="GO:0006120">
    <property type="term" value="P:mitochondrial electron transport, NADH to ubiquinone"/>
    <property type="evidence" value="ECO:0007669"/>
    <property type="project" value="InterPro"/>
</dbReference>
<feature type="transmembrane region" description="Helical" evidence="11">
    <location>
        <begin position="83"/>
        <end position="101"/>
    </location>
</feature>
<dbReference type="EMBL" id="HACG01041816">
    <property type="protein sequence ID" value="CEK88681.1"/>
    <property type="molecule type" value="Transcribed_RNA"/>
</dbReference>
<keyword evidence="6 11" id="KW-1133">Transmembrane helix</keyword>
<sequence>MGEGQPRYDTAISNEYYYKYRSRNPVIISLFYGSDRNIPEKTWIGFKYGVCAGVFAVVMSAGYEQTKLVFSREVESAIKHGTPWVIAGTVYGLSMSTIANLRHKDDELNHLFGGVAAGTAIGSWYKSAGIGGWAALIFAVFGLGIKVAQSTENERGFSNDLRIPKRLNRHRLGWFIERPDHEGIADGDKDDSFKRIK</sequence>
<keyword evidence="8 11" id="KW-0472">Membrane</keyword>
<gene>
    <name evidence="13" type="primary">ORF166450</name>
    <name evidence="12" type="synonym">ORF166446</name>
</gene>
<evidence type="ECO:0000256" key="4">
    <source>
        <dbReference type="ARBA" id="ARBA00022692"/>
    </source>
</evidence>
<dbReference type="PANTHER" id="PTHR21382:SF1">
    <property type="entry name" value="NADH DEHYDROGENASE [UBIQUINONE] 1 ALPHA SUBCOMPLEX SUBUNIT 11"/>
    <property type="match status" value="1"/>
</dbReference>
<organism evidence="13">
    <name type="scientific">Arion vulgaris</name>
    <dbReference type="NCBI Taxonomy" id="1028688"/>
    <lineage>
        <taxon>Eukaryota</taxon>
        <taxon>Metazoa</taxon>
        <taxon>Spiralia</taxon>
        <taxon>Lophotrochozoa</taxon>
        <taxon>Mollusca</taxon>
        <taxon>Gastropoda</taxon>
        <taxon>Heterobranchia</taxon>
        <taxon>Euthyneura</taxon>
        <taxon>Panpulmonata</taxon>
        <taxon>Eupulmonata</taxon>
        <taxon>Stylommatophora</taxon>
        <taxon>Helicina</taxon>
        <taxon>Arionoidea</taxon>
        <taxon>Arionidae</taxon>
        <taxon>Arion</taxon>
    </lineage>
</organism>
<evidence type="ECO:0000256" key="10">
    <source>
        <dbReference type="ARBA" id="ARBA00031497"/>
    </source>
</evidence>
<comment type="similarity">
    <text evidence="2">Belongs to the complex I NDUFA11 subunit family.</text>
</comment>
<dbReference type="GO" id="GO:0005743">
    <property type="term" value="C:mitochondrial inner membrane"/>
    <property type="evidence" value="ECO:0007669"/>
    <property type="project" value="UniProtKB-SubCell"/>
</dbReference>
<evidence type="ECO:0000313" key="12">
    <source>
        <dbReference type="EMBL" id="CEK88679.1"/>
    </source>
</evidence>